<evidence type="ECO:0000256" key="1">
    <source>
        <dbReference type="ARBA" id="ARBA00000644"/>
    </source>
</evidence>
<dbReference type="InterPro" id="IPR037171">
    <property type="entry name" value="NagB/RpiA_transferase-like"/>
</dbReference>
<dbReference type="RefSeq" id="WP_093193240.1">
    <property type="nucleotide sequence ID" value="NZ_FNEV01000004.1"/>
</dbReference>
<accession>A0A1G8SR75</accession>
<keyword evidence="2 4" id="KW-0378">Hydrolase</keyword>
<dbReference type="FunFam" id="3.40.50.1360:FF:000003">
    <property type="entry name" value="Glucosamine-6-phosphate deaminase"/>
    <property type="match status" value="1"/>
</dbReference>
<dbReference type="PANTHER" id="PTHR11280">
    <property type="entry name" value="GLUCOSAMINE-6-PHOSPHATE ISOMERASE"/>
    <property type="match status" value="1"/>
</dbReference>
<dbReference type="GO" id="GO:0005975">
    <property type="term" value="P:carbohydrate metabolic process"/>
    <property type="evidence" value="ECO:0007669"/>
    <property type="project" value="InterPro"/>
</dbReference>
<evidence type="ECO:0000313" key="6">
    <source>
        <dbReference type="EMBL" id="SDJ31746.1"/>
    </source>
</evidence>
<comment type="catalytic activity">
    <reaction evidence="1 4">
        <text>alpha-D-glucosamine 6-phosphate + H2O = beta-D-fructose 6-phosphate + NH4(+)</text>
        <dbReference type="Rhea" id="RHEA:12172"/>
        <dbReference type="ChEBI" id="CHEBI:15377"/>
        <dbReference type="ChEBI" id="CHEBI:28938"/>
        <dbReference type="ChEBI" id="CHEBI:57634"/>
        <dbReference type="ChEBI" id="CHEBI:75989"/>
        <dbReference type="EC" id="3.5.99.6"/>
    </reaction>
</comment>
<protein>
    <recommendedName>
        <fullName evidence="4">Glucosamine-6-phosphate deaminase</fullName>
        <ecNumber evidence="4">3.5.99.6</ecNumber>
    </recommendedName>
    <alternativeName>
        <fullName evidence="4">GlcN6P deaminase</fullName>
        <shortName evidence="4">GNPDA</shortName>
    </alternativeName>
    <alternativeName>
        <fullName evidence="4">Glucosamine-6-phosphate isomerase</fullName>
    </alternativeName>
</protein>
<feature type="active site" description="For ring-opening step" evidence="4">
    <location>
        <position position="141"/>
    </location>
</feature>
<keyword evidence="3 4" id="KW-0119">Carbohydrate metabolism</keyword>
<comment type="function">
    <text evidence="4">Catalyzes the reversible isomerization-deamination of glucosamine 6-phosphate (GlcN6P) to form fructose 6-phosphate (Fru6P) and ammonium ion.</text>
</comment>
<comment type="pathway">
    <text evidence="4">Amino-sugar metabolism; N-acetylneuraminate degradation; D-fructose 6-phosphate from N-acetylneuraminate: step 5/5.</text>
</comment>
<dbReference type="NCBIfam" id="TIGR00502">
    <property type="entry name" value="nagB"/>
    <property type="match status" value="1"/>
</dbReference>
<dbReference type="SUPFAM" id="SSF100950">
    <property type="entry name" value="NagB/RpiA/CoA transferase-like"/>
    <property type="match status" value="1"/>
</dbReference>
<dbReference type="Pfam" id="PF01182">
    <property type="entry name" value="Glucosamine_iso"/>
    <property type="match status" value="1"/>
</dbReference>
<dbReference type="OrthoDB" id="9791139at2"/>
<dbReference type="STRING" id="86666.SAMN04490247_1482"/>
<evidence type="ECO:0000256" key="4">
    <source>
        <dbReference type="HAMAP-Rule" id="MF_01241"/>
    </source>
</evidence>
<evidence type="ECO:0000256" key="2">
    <source>
        <dbReference type="ARBA" id="ARBA00022801"/>
    </source>
</evidence>
<dbReference type="AlphaFoldDB" id="A0A1G8SR75"/>
<dbReference type="UniPathway" id="UPA00629">
    <property type="reaction ID" value="UER00684"/>
</dbReference>
<dbReference type="Proteomes" id="UP000199225">
    <property type="component" value="Unassembled WGS sequence"/>
</dbReference>
<keyword evidence="7" id="KW-1185">Reference proteome</keyword>
<comment type="similarity">
    <text evidence="4">Belongs to the glucosamine/galactosamine-6-phosphate isomerase family. NagB subfamily.</text>
</comment>
<dbReference type="GO" id="GO:0004342">
    <property type="term" value="F:glucosamine-6-phosphate deaminase activity"/>
    <property type="evidence" value="ECO:0007669"/>
    <property type="project" value="UniProtKB-UniRule"/>
</dbReference>
<dbReference type="Gene3D" id="3.40.50.1360">
    <property type="match status" value="1"/>
</dbReference>
<dbReference type="InterPro" id="IPR006148">
    <property type="entry name" value="Glc/Gal-6P_isomerase"/>
</dbReference>
<dbReference type="GO" id="GO:0005737">
    <property type="term" value="C:cytoplasm"/>
    <property type="evidence" value="ECO:0007669"/>
    <property type="project" value="TreeGrafter"/>
</dbReference>
<dbReference type="EMBL" id="FNEV01000004">
    <property type="protein sequence ID" value="SDJ31746.1"/>
    <property type="molecule type" value="Genomic_DNA"/>
</dbReference>
<dbReference type="GO" id="GO:0019262">
    <property type="term" value="P:N-acetylneuraminate catabolic process"/>
    <property type="evidence" value="ECO:0007669"/>
    <property type="project" value="UniProtKB-UniRule"/>
</dbReference>
<dbReference type="CDD" id="cd01399">
    <property type="entry name" value="GlcN6P_deaminase"/>
    <property type="match status" value="1"/>
</dbReference>
<reference evidence="7" key="1">
    <citation type="submission" date="2016-10" db="EMBL/GenBank/DDBJ databases">
        <authorList>
            <person name="Varghese N."/>
            <person name="Submissions S."/>
        </authorList>
    </citation>
    <scope>NUCLEOTIDE SEQUENCE [LARGE SCALE GENOMIC DNA]</scope>
    <source>
        <strain evidence="7">DSM 4771</strain>
    </source>
</reference>
<sequence length="245" mass="27126">MKVKVVKDYEEMSQEAAYFLEDEVKNNPASKLGLATGGTPRGTYHHLVKGYRERGVDYSQVTTFNLDEYVNLPRNHEQSYHTFMEKHLFSHIPFHATYLPNGQAEDLEAECAAYEKLIETEGPPDVQLLGIGENGHIGFNEPGASFGSTTHIAELTDTTRQANARFFSSLEEVPKQAITMGISSILKSKKILLLVSGSAKEAAIERLLTGEVDEGFPASVLYRHADVTLIVDEDAYRKDVDESGG</sequence>
<proteinExistence type="inferred from homology"/>
<dbReference type="GO" id="GO:0042802">
    <property type="term" value="F:identical protein binding"/>
    <property type="evidence" value="ECO:0007669"/>
    <property type="project" value="TreeGrafter"/>
</dbReference>
<evidence type="ECO:0000256" key="3">
    <source>
        <dbReference type="ARBA" id="ARBA00023277"/>
    </source>
</evidence>
<feature type="domain" description="Glucosamine/galactosamine-6-phosphate isomerase" evidence="5">
    <location>
        <begin position="12"/>
        <end position="224"/>
    </location>
</feature>
<organism evidence="6 7">
    <name type="scientific">Salimicrobium halophilum</name>
    <dbReference type="NCBI Taxonomy" id="86666"/>
    <lineage>
        <taxon>Bacteria</taxon>
        <taxon>Bacillati</taxon>
        <taxon>Bacillota</taxon>
        <taxon>Bacilli</taxon>
        <taxon>Bacillales</taxon>
        <taxon>Bacillaceae</taxon>
        <taxon>Salimicrobium</taxon>
    </lineage>
</organism>
<comment type="caution">
    <text evidence="4">Lacks conserved residue(s) required for the propagation of feature annotation.</text>
</comment>
<gene>
    <name evidence="4" type="primary">nagB</name>
    <name evidence="6" type="ORF">SAMN04490247_1482</name>
</gene>
<dbReference type="HAMAP" id="MF_01241">
    <property type="entry name" value="GlcN6P_deamin"/>
    <property type="match status" value="1"/>
</dbReference>
<dbReference type="GO" id="GO:0006046">
    <property type="term" value="P:N-acetylglucosamine catabolic process"/>
    <property type="evidence" value="ECO:0007669"/>
    <property type="project" value="UniProtKB-UniRule"/>
</dbReference>
<dbReference type="GO" id="GO:0006043">
    <property type="term" value="P:glucosamine catabolic process"/>
    <property type="evidence" value="ECO:0007669"/>
    <property type="project" value="TreeGrafter"/>
</dbReference>
<feature type="active site" description="For ring-opening step" evidence="4">
    <location>
        <position position="134"/>
    </location>
</feature>
<dbReference type="InterPro" id="IPR004547">
    <property type="entry name" value="Glucosamine6P_isomerase"/>
</dbReference>
<evidence type="ECO:0000259" key="5">
    <source>
        <dbReference type="Pfam" id="PF01182"/>
    </source>
</evidence>
<evidence type="ECO:0000313" key="7">
    <source>
        <dbReference type="Proteomes" id="UP000199225"/>
    </source>
</evidence>
<dbReference type="EC" id="3.5.99.6" evidence="4"/>
<dbReference type="PANTHER" id="PTHR11280:SF5">
    <property type="entry name" value="GLUCOSAMINE-6-PHOSPHATE ISOMERASE"/>
    <property type="match status" value="1"/>
</dbReference>
<feature type="active site" description="Proton acceptor; for enolization step" evidence="4">
    <location>
        <position position="67"/>
    </location>
</feature>
<name>A0A1G8SR75_9BACI</name>
<feature type="active site" description="Proton acceptor; for ring-opening step" evidence="4">
    <location>
        <position position="136"/>
    </location>
</feature>